<keyword evidence="10" id="KW-0067">ATP-binding</keyword>
<name>A0A9D8PPW4_9DELT</name>
<evidence type="ECO:0000313" key="19">
    <source>
        <dbReference type="Proteomes" id="UP000809273"/>
    </source>
</evidence>
<keyword evidence="13 18" id="KW-0670">Pyruvate</keyword>
<dbReference type="InterPro" id="IPR015795">
    <property type="entry name" value="Pyrv_Knase_C"/>
</dbReference>
<dbReference type="PRINTS" id="PR01050">
    <property type="entry name" value="PYRUVTKNASE"/>
</dbReference>
<proteinExistence type="inferred from homology"/>
<dbReference type="InterPro" id="IPR015813">
    <property type="entry name" value="Pyrv/PenolPyrv_kinase-like_dom"/>
</dbReference>
<dbReference type="GO" id="GO:0005524">
    <property type="term" value="F:ATP binding"/>
    <property type="evidence" value="ECO:0007669"/>
    <property type="project" value="UniProtKB-KW"/>
</dbReference>
<feature type="domain" description="Pyruvate kinase C-terminal" evidence="17">
    <location>
        <begin position="354"/>
        <end position="466"/>
    </location>
</feature>
<dbReference type="GO" id="GO:0000287">
    <property type="term" value="F:magnesium ion binding"/>
    <property type="evidence" value="ECO:0007669"/>
    <property type="project" value="UniProtKB-UniRule"/>
</dbReference>
<evidence type="ECO:0000256" key="7">
    <source>
        <dbReference type="ARBA" id="ARBA00022723"/>
    </source>
</evidence>
<evidence type="ECO:0000256" key="5">
    <source>
        <dbReference type="ARBA" id="ARBA00012142"/>
    </source>
</evidence>
<dbReference type="Pfam" id="PF02887">
    <property type="entry name" value="PK_C"/>
    <property type="match status" value="1"/>
</dbReference>
<evidence type="ECO:0000256" key="12">
    <source>
        <dbReference type="ARBA" id="ARBA00023152"/>
    </source>
</evidence>
<dbReference type="EMBL" id="JAFGIX010000046">
    <property type="protein sequence ID" value="MBN1573260.1"/>
    <property type="molecule type" value="Genomic_DNA"/>
</dbReference>
<dbReference type="NCBIfam" id="NF004491">
    <property type="entry name" value="PRK05826.1"/>
    <property type="match status" value="1"/>
</dbReference>
<evidence type="ECO:0000256" key="10">
    <source>
        <dbReference type="ARBA" id="ARBA00022840"/>
    </source>
</evidence>
<keyword evidence="8" id="KW-0547">Nucleotide-binding</keyword>
<evidence type="ECO:0000313" key="18">
    <source>
        <dbReference type="EMBL" id="MBN1573260.1"/>
    </source>
</evidence>
<keyword evidence="7" id="KW-0479">Metal-binding</keyword>
<dbReference type="NCBIfam" id="NF004978">
    <property type="entry name" value="PRK06354.1"/>
    <property type="match status" value="1"/>
</dbReference>
<evidence type="ECO:0000256" key="8">
    <source>
        <dbReference type="ARBA" id="ARBA00022741"/>
    </source>
</evidence>
<keyword evidence="11 15" id="KW-0460">Magnesium</keyword>
<evidence type="ECO:0000256" key="9">
    <source>
        <dbReference type="ARBA" id="ARBA00022777"/>
    </source>
</evidence>
<protein>
    <recommendedName>
        <fullName evidence="5 14">Pyruvate kinase</fullName>
        <ecNumber evidence="5 14">2.7.1.40</ecNumber>
    </recommendedName>
</protein>
<evidence type="ECO:0000256" key="3">
    <source>
        <dbReference type="ARBA" id="ARBA00004997"/>
    </source>
</evidence>
<keyword evidence="9 15" id="KW-0418">Kinase</keyword>
<gene>
    <name evidence="18" type="primary">pyk</name>
    <name evidence="18" type="ORF">JW984_08715</name>
</gene>
<evidence type="ECO:0000256" key="1">
    <source>
        <dbReference type="ARBA" id="ARBA00001946"/>
    </source>
</evidence>
<dbReference type="SUPFAM" id="SSF51621">
    <property type="entry name" value="Phosphoenolpyruvate/pyruvate domain"/>
    <property type="match status" value="1"/>
</dbReference>
<dbReference type="InterPro" id="IPR011037">
    <property type="entry name" value="Pyrv_Knase-like_insert_dom_sf"/>
</dbReference>
<dbReference type="InterPro" id="IPR040442">
    <property type="entry name" value="Pyrv_kinase-like_dom_sf"/>
</dbReference>
<evidence type="ECO:0000259" key="17">
    <source>
        <dbReference type="Pfam" id="PF02887"/>
    </source>
</evidence>
<dbReference type="NCBIfam" id="TIGR01064">
    <property type="entry name" value="pyruv_kin"/>
    <property type="match status" value="1"/>
</dbReference>
<dbReference type="SUPFAM" id="SSF50800">
    <property type="entry name" value="PK beta-barrel domain-like"/>
    <property type="match status" value="1"/>
</dbReference>
<dbReference type="FunFam" id="3.20.20.60:FF:000025">
    <property type="entry name" value="Pyruvate kinase"/>
    <property type="match status" value="1"/>
</dbReference>
<dbReference type="Gene3D" id="3.40.1380.20">
    <property type="entry name" value="Pyruvate kinase, C-terminal domain"/>
    <property type="match status" value="1"/>
</dbReference>
<evidence type="ECO:0000256" key="2">
    <source>
        <dbReference type="ARBA" id="ARBA00001958"/>
    </source>
</evidence>
<dbReference type="InterPro" id="IPR036918">
    <property type="entry name" value="Pyrv_Knase_C_sf"/>
</dbReference>
<comment type="catalytic activity">
    <reaction evidence="15">
        <text>pyruvate + ATP = phosphoenolpyruvate + ADP + H(+)</text>
        <dbReference type="Rhea" id="RHEA:18157"/>
        <dbReference type="ChEBI" id="CHEBI:15361"/>
        <dbReference type="ChEBI" id="CHEBI:15378"/>
        <dbReference type="ChEBI" id="CHEBI:30616"/>
        <dbReference type="ChEBI" id="CHEBI:58702"/>
        <dbReference type="ChEBI" id="CHEBI:456216"/>
        <dbReference type="EC" id="2.7.1.40"/>
    </reaction>
</comment>
<dbReference type="Gene3D" id="2.40.33.10">
    <property type="entry name" value="PK beta-barrel domain-like"/>
    <property type="match status" value="1"/>
</dbReference>
<accession>A0A9D8PPW4</accession>
<dbReference type="GO" id="GO:0030955">
    <property type="term" value="F:potassium ion binding"/>
    <property type="evidence" value="ECO:0007669"/>
    <property type="project" value="UniProtKB-UniRule"/>
</dbReference>
<evidence type="ECO:0000256" key="15">
    <source>
        <dbReference type="RuleBase" id="RU000504"/>
    </source>
</evidence>
<comment type="caution">
    <text evidence="18">The sequence shown here is derived from an EMBL/GenBank/DDBJ whole genome shotgun (WGS) entry which is preliminary data.</text>
</comment>
<reference evidence="18" key="2">
    <citation type="submission" date="2021-01" db="EMBL/GenBank/DDBJ databases">
        <authorList>
            <person name="Hahn C.R."/>
            <person name="Youssef N.H."/>
            <person name="Elshahed M."/>
        </authorList>
    </citation>
    <scope>NUCLEOTIDE SEQUENCE</scope>
    <source>
        <strain evidence="18">Zod_Metabat.24</strain>
    </source>
</reference>
<feature type="domain" description="Pyruvate kinase barrel" evidence="16">
    <location>
        <begin position="2"/>
        <end position="320"/>
    </location>
</feature>
<dbReference type="EC" id="2.7.1.40" evidence="5 14"/>
<dbReference type="GO" id="GO:0004743">
    <property type="term" value="F:pyruvate kinase activity"/>
    <property type="evidence" value="ECO:0007669"/>
    <property type="project" value="UniProtKB-UniRule"/>
</dbReference>
<evidence type="ECO:0000256" key="13">
    <source>
        <dbReference type="ARBA" id="ARBA00023317"/>
    </source>
</evidence>
<dbReference type="PROSITE" id="PS00110">
    <property type="entry name" value="PYRUVATE_KINASE"/>
    <property type="match status" value="1"/>
</dbReference>
<dbReference type="Pfam" id="PF00224">
    <property type="entry name" value="PK"/>
    <property type="match status" value="1"/>
</dbReference>
<dbReference type="Proteomes" id="UP000809273">
    <property type="component" value="Unassembled WGS sequence"/>
</dbReference>
<dbReference type="Gene3D" id="3.20.20.60">
    <property type="entry name" value="Phosphoenolpyruvate-binding domains"/>
    <property type="match status" value="1"/>
</dbReference>
<dbReference type="GO" id="GO:0016301">
    <property type="term" value="F:kinase activity"/>
    <property type="evidence" value="ECO:0007669"/>
    <property type="project" value="UniProtKB-KW"/>
</dbReference>
<comment type="cofactor">
    <cofactor evidence="1">
        <name>Mg(2+)</name>
        <dbReference type="ChEBI" id="CHEBI:18420"/>
    </cofactor>
</comment>
<dbReference type="InterPro" id="IPR015806">
    <property type="entry name" value="Pyrv_Knase_insert_dom_sf"/>
</dbReference>
<keyword evidence="12 15" id="KW-0324">Glycolysis</keyword>
<dbReference type="SUPFAM" id="SSF52935">
    <property type="entry name" value="PK C-terminal domain-like"/>
    <property type="match status" value="1"/>
</dbReference>
<dbReference type="InterPro" id="IPR001697">
    <property type="entry name" value="Pyr_Knase"/>
</dbReference>
<evidence type="ECO:0000256" key="6">
    <source>
        <dbReference type="ARBA" id="ARBA00022679"/>
    </source>
</evidence>
<organism evidence="18 19">
    <name type="scientific">Candidatus Zymogenus saltonus</name>
    <dbReference type="NCBI Taxonomy" id="2844893"/>
    <lineage>
        <taxon>Bacteria</taxon>
        <taxon>Deltaproteobacteria</taxon>
        <taxon>Candidatus Zymogenia</taxon>
        <taxon>Candidatus Zymogeniales</taxon>
        <taxon>Candidatus Zymogenaceae</taxon>
        <taxon>Candidatus Zymogenus</taxon>
    </lineage>
</organism>
<sequence>MRPTKIICTLGPATESIDMIRALTEAGMDAVRLNFSHGTHEGHKKAVEAVRKVEEEIGRPIGIIADLAGPKIRVKDIPGGTLQLNEGETIRLTGSATKDPGFLAINYPHLAREAKPGERVFISDGTIELKITKIDGDEITAIVKNGGEIMPGKGVNLPDTSLSIDSITEKDREDIAFCLGLGIDWAALSFVRSADDIVKIKEIIVKAGKDIPVIAKIEKTEALTNIASILEVSDGILVARGDLGVETPLEQVPLVQKILIRLANEVGKPVIVATHMLESMIHEKRPTRAEASDVANAVIDGSDALLLSGETAMGKYPIEAAATMAKIANTAKDGLHSEDWESAVEKYREESVTHAVCHAAYHTAKDLNAAVIVTPTSTGTTPRMVARYKPKQPIVALSPKIDTIRRLTISFNIFPRLVKFNDNMDDLIKTAKEEAVKSGFVESGDIAVITAGFPPGVAGTTNLIRVEVI</sequence>
<keyword evidence="6 15" id="KW-0808">Transferase</keyword>
<evidence type="ECO:0000256" key="14">
    <source>
        <dbReference type="NCBIfam" id="TIGR01064"/>
    </source>
</evidence>
<dbReference type="AlphaFoldDB" id="A0A9D8PPW4"/>
<dbReference type="PANTHER" id="PTHR11817">
    <property type="entry name" value="PYRUVATE KINASE"/>
    <property type="match status" value="1"/>
</dbReference>
<evidence type="ECO:0000256" key="11">
    <source>
        <dbReference type="ARBA" id="ARBA00022842"/>
    </source>
</evidence>
<comment type="pathway">
    <text evidence="3 15">Carbohydrate degradation; glycolysis; pyruvate from D-glyceraldehyde 3-phosphate: step 5/5.</text>
</comment>
<comment type="similarity">
    <text evidence="4 15">Belongs to the pyruvate kinase family.</text>
</comment>
<reference evidence="18" key="1">
    <citation type="journal article" date="2021" name="Environ. Microbiol.">
        <title>Genomic characterization of three novel Desulfobacterota classes expand the metabolic and phylogenetic diversity of the phylum.</title>
        <authorList>
            <person name="Murphy C.L."/>
            <person name="Biggerstaff J."/>
            <person name="Eichhorn A."/>
            <person name="Ewing E."/>
            <person name="Shahan R."/>
            <person name="Soriano D."/>
            <person name="Stewart S."/>
            <person name="VanMol K."/>
            <person name="Walker R."/>
            <person name="Walters P."/>
            <person name="Elshahed M.S."/>
            <person name="Youssef N.H."/>
        </authorList>
    </citation>
    <scope>NUCLEOTIDE SEQUENCE</scope>
    <source>
        <strain evidence="18">Zod_Metabat.24</strain>
    </source>
</reference>
<dbReference type="InterPro" id="IPR015793">
    <property type="entry name" value="Pyrv_Knase_brl"/>
</dbReference>
<evidence type="ECO:0000256" key="4">
    <source>
        <dbReference type="ARBA" id="ARBA00008663"/>
    </source>
</evidence>
<comment type="cofactor">
    <cofactor evidence="2">
        <name>K(+)</name>
        <dbReference type="ChEBI" id="CHEBI:29103"/>
    </cofactor>
</comment>
<evidence type="ECO:0000259" key="16">
    <source>
        <dbReference type="Pfam" id="PF00224"/>
    </source>
</evidence>
<dbReference type="InterPro" id="IPR018209">
    <property type="entry name" value="Pyrv_Knase_AS"/>
</dbReference>
<dbReference type="FunFam" id="2.40.33.10:FF:000001">
    <property type="entry name" value="Pyruvate kinase"/>
    <property type="match status" value="1"/>
</dbReference>